<dbReference type="AlphaFoldDB" id="A0A370DJH8"/>
<evidence type="ECO:0000259" key="2">
    <source>
        <dbReference type="Pfam" id="PF03781"/>
    </source>
</evidence>
<dbReference type="Pfam" id="PF03781">
    <property type="entry name" value="FGE-sulfatase"/>
    <property type="match status" value="1"/>
</dbReference>
<dbReference type="EMBL" id="QFXE01000015">
    <property type="protein sequence ID" value="RDH84316.1"/>
    <property type="molecule type" value="Genomic_DNA"/>
</dbReference>
<dbReference type="InterPro" id="IPR051043">
    <property type="entry name" value="Sulfatase_Mod_Factor_Kinase"/>
</dbReference>
<dbReference type="Gene3D" id="3.90.1580.10">
    <property type="entry name" value="paralog of FGE (formylglycine-generating enzyme)"/>
    <property type="match status" value="1"/>
</dbReference>
<comment type="caution">
    <text evidence="3">The sequence shown here is derived from an EMBL/GenBank/DDBJ whole genome shotgun (WGS) entry which is preliminary data.</text>
</comment>
<evidence type="ECO:0000256" key="1">
    <source>
        <dbReference type="SAM" id="MobiDB-lite"/>
    </source>
</evidence>
<name>A0A370DJH8_9GAMM</name>
<dbReference type="InterPro" id="IPR016187">
    <property type="entry name" value="CTDL_fold"/>
</dbReference>
<organism evidence="3 4">
    <name type="scientific">endosymbiont of Escarpia spicata</name>
    <dbReference type="NCBI Taxonomy" id="2200908"/>
    <lineage>
        <taxon>Bacteria</taxon>
        <taxon>Pseudomonadati</taxon>
        <taxon>Pseudomonadota</taxon>
        <taxon>Gammaproteobacteria</taxon>
        <taxon>sulfur-oxidizing symbionts</taxon>
    </lineage>
</organism>
<dbReference type="SUPFAM" id="SSF56436">
    <property type="entry name" value="C-type lectin-like"/>
    <property type="match status" value="1"/>
</dbReference>
<dbReference type="PANTHER" id="PTHR23150">
    <property type="entry name" value="SULFATASE MODIFYING FACTOR 1, 2"/>
    <property type="match status" value="1"/>
</dbReference>
<reference evidence="3 4" key="1">
    <citation type="journal article" date="2018" name="ISME J.">
        <title>Endosymbiont genomes yield clues of tubeworm success.</title>
        <authorList>
            <person name="Li Y."/>
            <person name="Liles M.R."/>
            <person name="Halanych K.M."/>
        </authorList>
    </citation>
    <scope>NUCLEOTIDE SEQUENCE [LARGE SCALE GENOMIC DNA]</scope>
    <source>
        <strain evidence="3">A1462</strain>
    </source>
</reference>
<dbReference type="Proteomes" id="UP000254771">
    <property type="component" value="Unassembled WGS sequence"/>
</dbReference>
<accession>A0A370DJH8</accession>
<dbReference type="InterPro" id="IPR042095">
    <property type="entry name" value="SUMF_sf"/>
</dbReference>
<proteinExistence type="predicted"/>
<feature type="domain" description="Sulfatase-modifying factor enzyme-like" evidence="2">
    <location>
        <begin position="50"/>
        <end position="300"/>
    </location>
</feature>
<protein>
    <submittedName>
        <fullName evidence="3">Sulphatase-modifying factor protein</fullName>
    </submittedName>
</protein>
<dbReference type="PANTHER" id="PTHR23150:SF19">
    <property type="entry name" value="FORMYLGLYCINE-GENERATING ENZYME"/>
    <property type="match status" value="1"/>
</dbReference>
<dbReference type="InterPro" id="IPR005532">
    <property type="entry name" value="SUMF_dom"/>
</dbReference>
<keyword evidence="4" id="KW-1185">Reference proteome</keyword>
<evidence type="ECO:0000313" key="4">
    <source>
        <dbReference type="Proteomes" id="UP000254771"/>
    </source>
</evidence>
<evidence type="ECO:0000313" key="3">
    <source>
        <dbReference type="EMBL" id="RDH84316.1"/>
    </source>
</evidence>
<feature type="region of interest" description="Disordered" evidence="1">
    <location>
        <begin position="1"/>
        <end position="24"/>
    </location>
</feature>
<sequence>MTSAQVKRIDTGWHPLADGNPPSWASGWGDDEYGVWVEFTLKEVTQRLRWIPAGEFDMGSTAEEMKQFGRDNEGPSHPVTIGKGYWLFDTPVTQALWQAVWGENPSRFKSDDRPVERVSWDDCRVFLEEINSRITGLNLQLPSEAQWEYACRARTTTAIYSGELEIIGDGNAPVLHEIAWYGGNSGKDFTLSEGREITHLNDRQFDENPSGTHPVGLKKPNPWGLYDMLGNVWEWTADVWQGDYEGAPQDGSARVSDQAGAGRVIRGGSWVGGARRCRSACRLWDRPDGRFGPLGFRPARVQE</sequence>
<dbReference type="GO" id="GO:0120147">
    <property type="term" value="F:formylglycine-generating oxidase activity"/>
    <property type="evidence" value="ECO:0007669"/>
    <property type="project" value="TreeGrafter"/>
</dbReference>
<gene>
    <name evidence="3" type="ORF">DIZ78_12280</name>
</gene>